<keyword evidence="7" id="KW-1185">Reference proteome</keyword>
<keyword evidence="2" id="KW-0378">Hydrolase</keyword>
<dbReference type="GO" id="GO:0004386">
    <property type="term" value="F:helicase activity"/>
    <property type="evidence" value="ECO:0007669"/>
    <property type="project" value="UniProtKB-KW"/>
</dbReference>
<dbReference type="GO" id="GO:0006281">
    <property type="term" value="P:DNA repair"/>
    <property type="evidence" value="ECO:0007669"/>
    <property type="project" value="TreeGrafter"/>
</dbReference>
<dbReference type="PANTHER" id="PTHR45626:SF17">
    <property type="entry name" value="HELICASE-LIKE TRANSCRIPTION FACTOR"/>
    <property type="match status" value="1"/>
</dbReference>
<feature type="compositionally biased region" description="Basic and acidic residues" evidence="5">
    <location>
        <begin position="456"/>
        <end position="477"/>
    </location>
</feature>
<dbReference type="InterPro" id="IPR050628">
    <property type="entry name" value="SNF2_RAD54_helicase_TF"/>
</dbReference>
<keyword evidence="1" id="KW-0547">Nucleotide-binding</keyword>
<protein>
    <submittedName>
        <fullName evidence="6">Uncharacterized protein</fullName>
    </submittedName>
</protein>
<evidence type="ECO:0000313" key="6">
    <source>
        <dbReference type="EMBL" id="GMN55652.1"/>
    </source>
</evidence>
<name>A0AA88ALW1_FICCA</name>
<evidence type="ECO:0000256" key="4">
    <source>
        <dbReference type="ARBA" id="ARBA00022840"/>
    </source>
</evidence>
<dbReference type="InterPro" id="IPR027417">
    <property type="entry name" value="P-loop_NTPase"/>
</dbReference>
<dbReference type="SUPFAM" id="SSF57850">
    <property type="entry name" value="RING/U-box"/>
    <property type="match status" value="1"/>
</dbReference>
<accession>A0AA88ALW1</accession>
<evidence type="ECO:0000313" key="7">
    <source>
        <dbReference type="Proteomes" id="UP001187192"/>
    </source>
</evidence>
<proteinExistence type="predicted"/>
<comment type="caution">
    <text evidence="6">The sequence shown here is derived from an EMBL/GenBank/DDBJ whole genome shotgun (WGS) entry which is preliminary data.</text>
</comment>
<evidence type="ECO:0000256" key="1">
    <source>
        <dbReference type="ARBA" id="ARBA00022741"/>
    </source>
</evidence>
<feature type="region of interest" description="Disordered" evidence="5">
    <location>
        <begin position="505"/>
        <end position="525"/>
    </location>
</feature>
<keyword evidence="4" id="KW-0067">ATP-binding</keyword>
<reference evidence="6" key="1">
    <citation type="submission" date="2023-07" db="EMBL/GenBank/DDBJ databases">
        <title>draft genome sequence of fig (Ficus carica).</title>
        <authorList>
            <person name="Takahashi T."/>
            <person name="Nishimura K."/>
        </authorList>
    </citation>
    <scope>NUCLEOTIDE SEQUENCE</scope>
</reference>
<gene>
    <name evidence="6" type="ORF">TIFTF001_024768</name>
</gene>
<dbReference type="GO" id="GO:0005524">
    <property type="term" value="F:ATP binding"/>
    <property type="evidence" value="ECO:0007669"/>
    <property type="project" value="UniProtKB-KW"/>
</dbReference>
<sequence length="525" mass="60198">MKKMMERRVTGAVVFSKKGKHNDVNVHDYDVILTTHELVQYASANCPESFLEKVQWWRLILDDVRCDKWPECHDALAEFPSILLLVAKRKWVVARKPIFVDFMKAVCLQRKRGQVVREFTTDVLVPYAHELTPNERAKYEIEANLARVNFRKAVDKGDITDVVRVYINVSLMSMICGRLAPYYPQYTGDRFRPTLEFFPSASEAAAVNAITKCGHHFYIECIEKVVTRLQICPNCREPLKVCDVYLPHGSSKLSALLRLLEASREAQAATKSIVYTEFDTMIKFMEANIRCAGFHVFCLSLEDNGQPVLDFDDESVIAEFKERGEKEHVVLLATRKQRLAGISRDCTIYFLEPWGFDMPKVDAVDLLYRACQENRNIVMFFSKETVQERMMYHGVIQPIVFQDLQRTLSTFPLTLDSSIAYYSRHLGFKILFYCEAICLLGEGAVTEKMVGGRNTRHAETHVERGREEGKVETHDSDMPGGDPPVQQLSSSCHQDLPTAFEFVEREREEVESREKGGGSQVCRER</sequence>
<dbReference type="GO" id="GO:0005634">
    <property type="term" value="C:nucleus"/>
    <property type="evidence" value="ECO:0007669"/>
    <property type="project" value="TreeGrafter"/>
</dbReference>
<dbReference type="PANTHER" id="PTHR45626">
    <property type="entry name" value="TRANSCRIPTION TERMINATION FACTOR 2-RELATED"/>
    <property type="match status" value="1"/>
</dbReference>
<dbReference type="GO" id="GO:0016787">
    <property type="term" value="F:hydrolase activity"/>
    <property type="evidence" value="ECO:0007669"/>
    <property type="project" value="UniProtKB-KW"/>
</dbReference>
<dbReference type="Gene3D" id="3.40.50.300">
    <property type="entry name" value="P-loop containing nucleotide triphosphate hydrolases"/>
    <property type="match status" value="1"/>
</dbReference>
<feature type="region of interest" description="Disordered" evidence="5">
    <location>
        <begin position="455"/>
        <end position="490"/>
    </location>
</feature>
<organism evidence="6 7">
    <name type="scientific">Ficus carica</name>
    <name type="common">Common fig</name>
    <dbReference type="NCBI Taxonomy" id="3494"/>
    <lineage>
        <taxon>Eukaryota</taxon>
        <taxon>Viridiplantae</taxon>
        <taxon>Streptophyta</taxon>
        <taxon>Embryophyta</taxon>
        <taxon>Tracheophyta</taxon>
        <taxon>Spermatophyta</taxon>
        <taxon>Magnoliopsida</taxon>
        <taxon>eudicotyledons</taxon>
        <taxon>Gunneridae</taxon>
        <taxon>Pentapetalae</taxon>
        <taxon>rosids</taxon>
        <taxon>fabids</taxon>
        <taxon>Rosales</taxon>
        <taxon>Moraceae</taxon>
        <taxon>Ficeae</taxon>
        <taxon>Ficus</taxon>
    </lineage>
</organism>
<dbReference type="AlphaFoldDB" id="A0AA88ALW1"/>
<dbReference type="GO" id="GO:0008094">
    <property type="term" value="F:ATP-dependent activity, acting on DNA"/>
    <property type="evidence" value="ECO:0007669"/>
    <property type="project" value="TreeGrafter"/>
</dbReference>
<dbReference type="InterPro" id="IPR013083">
    <property type="entry name" value="Znf_RING/FYVE/PHD"/>
</dbReference>
<evidence type="ECO:0000256" key="5">
    <source>
        <dbReference type="SAM" id="MobiDB-lite"/>
    </source>
</evidence>
<keyword evidence="3" id="KW-0347">Helicase</keyword>
<evidence type="ECO:0000256" key="3">
    <source>
        <dbReference type="ARBA" id="ARBA00022806"/>
    </source>
</evidence>
<dbReference type="Gene3D" id="3.30.40.10">
    <property type="entry name" value="Zinc/RING finger domain, C3HC4 (zinc finger)"/>
    <property type="match status" value="1"/>
</dbReference>
<evidence type="ECO:0000256" key="2">
    <source>
        <dbReference type="ARBA" id="ARBA00022801"/>
    </source>
</evidence>
<dbReference type="Proteomes" id="UP001187192">
    <property type="component" value="Unassembled WGS sequence"/>
</dbReference>
<dbReference type="EMBL" id="BTGU01000058">
    <property type="protein sequence ID" value="GMN55652.1"/>
    <property type="molecule type" value="Genomic_DNA"/>
</dbReference>